<keyword evidence="2" id="KW-1185">Reference proteome</keyword>
<reference evidence="1" key="2">
    <citation type="submission" date="2020-09" db="EMBL/GenBank/DDBJ databases">
        <authorList>
            <person name="Sun Q."/>
            <person name="Kim S."/>
        </authorList>
    </citation>
    <scope>NUCLEOTIDE SEQUENCE</scope>
    <source>
        <strain evidence="1">KCTC 42650</strain>
    </source>
</reference>
<evidence type="ECO:0000313" key="2">
    <source>
        <dbReference type="Proteomes" id="UP000626220"/>
    </source>
</evidence>
<organism evidence="1 2">
    <name type="scientific">Seohaeicola zhoushanensis</name>
    <dbReference type="NCBI Taxonomy" id="1569283"/>
    <lineage>
        <taxon>Bacteria</taxon>
        <taxon>Pseudomonadati</taxon>
        <taxon>Pseudomonadota</taxon>
        <taxon>Alphaproteobacteria</taxon>
        <taxon>Rhodobacterales</taxon>
        <taxon>Roseobacteraceae</taxon>
        <taxon>Seohaeicola</taxon>
    </lineage>
</organism>
<dbReference type="Proteomes" id="UP000626220">
    <property type="component" value="Unassembled WGS sequence"/>
</dbReference>
<name>A0A8J3MCH3_9RHOB</name>
<sequence>MLTMLAAGAQAQPLITVPSEQPVSLSQIVIDDAPGEIWLRFRFLAPEIARDGGRIDGATASVDMEHLCNALALPYMTEQGLSAARIVISLMDRDVAFGESAPEATQFFEAFRPEDGRCIWEEF</sequence>
<dbReference type="AlphaFoldDB" id="A0A8J3MCH3"/>
<dbReference type="Pfam" id="PF20107">
    <property type="entry name" value="DUF6497"/>
    <property type="match status" value="1"/>
</dbReference>
<comment type="caution">
    <text evidence="1">The sequence shown here is derived from an EMBL/GenBank/DDBJ whole genome shotgun (WGS) entry which is preliminary data.</text>
</comment>
<evidence type="ECO:0008006" key="3">
    <source>
        <dbReference type="Google" id="ProtNLM"/>
    </source>
</evidence>
<evidence type="ECO:0000313" key="1">
    <source>
        <dbReference type="EMBL" id="GHF74652.1"/>
    </source>
</evidence>
<proteinExistence type="predicted"/>
<gene>
    <name evidence="1" type="ORF">GCM10017056_51600</name>
</gene>
<protein>
    <recommendedName>
        <fullName evidence="3">Acetolactate synthase</fullName>
    </recommendedName>
</protein>
<accession>A0A8J3MCH3</accession>
<reference evidence="1" key="1">
    <citation type="journal article" date="2014" name="Int. J. Syst. Evol. Microbiol.">
        <title>Complete genome sequence of Corynebacterium casei LMG S-19264T (=DSM 44701T), isolated from a smear-ripened cheese.</title>
        <authorList>
            <consortium name="US DOE Joint Genome Institute (JGI-PGF)"/>
            <person name="Walter F."/>
            <person name="Albersmeier A."/>
            <person name="Kalinowski J."/>
            <person name="Ruckert C."/>
        </authorList>
    </citation>
    <scope>NUCLEOTIDE SEQUENCE</scope>
    <source>
        <strain evidence="1">KCTC 42650</strain>
    </source>
</reference>
<dbReference type="EMBL" id="BNCJ01000040">
    <property type="protein sequence ID" value="GHF74652.1"/>
    <property type="molecule type" value="Genomic_DNA"/>
</dbReference>
<dbReference type="InterPro" id="IPR045467">
    <property type="entry name" value="DUF6497"/>
</dbReference>